<dbReference type="GO" id="GO:0019185">
    <property type="term" value="C:snRNA-activating protein complex"/>
    <property type="evidence" value="ECO:0007669"/>
    <property type="project" value="TreeGrafter"/>
</dbReference>
<protein>
    <recommendedName>
        <fullName evidence="3">snRNA-activating protein complex subunit 3</fullName>
    </recommendedName>
    <alternativeName>
        <fullName evidence="10">Small nuclear RNA-activating complex polypeptide 3</fullName>
    </alternativeName>
</protein>
<keyword evidence="7" id="KW-0539">Nucleus</keyword>
<evidence type="ECO:0000256" key="2">
    <source>
        <dbReference type="ARBA" id="ARBA00010410"/>
    </source>
</evidence>
<dbReference type="AlphaFoldDB" id="A0A915BJZ2"/>
<evidence type="ECO:0000256" key="3">
    <source>
        <dbReference type="ARBA" id="ARBA00013634"/>
    </source>
</evidence>
<comment type="function">
    <text evidence="8">Part of the SNAPc complex required for the transcription of both RNA polymerase II and III small-nuclear RNA genes. Binds to the proximal sequence element (PSE), a non-TATA-box basal promoter element common to these 2 types of genes. Recruits TBP and BRF2 to the U6 snRNA TATA box.</text>
</comment>
<dbReference type="PANTHER" id="PTHR13421:SF16">
    <property type="entry name" value="SNRNA-ACTIVATING PROTEIN COMPLEX SUBUNIT 3"/>
    <property type="match status" value="1"/>
</dbReference>
<name>A0A915BJZ2_PARUN</name>
<dbReference type="Pfam" id="PF12251">
    <property type="entry name" value="SNAPC3"/>
    <property type="match status" value="1"/>
</dbReference>
<dbReference type="GO" id="GO:0001046">
    <property type="term" value="F:core promoter sequence-specific DNA binding"/>
    <property type="evidence" value="ECO:0007669"/>
    <property type="project" value="TreeGrafter"/>
</dbReference>
<keyword evidence="6" id="KW-0804">Transcription</keyword>
<keyword evidence="11" id="KW-1185">Reference proteome</keyword>
<evidence type="ECO:0000256" key="10">
    <source>
        <dbReference type="ARBA" id="ARBA00029606"/>
    </source>
</evidence>
<comment type="subunit">
    <text evidence="9">Part of the SNAPc complex composed of 5 subunits: SNAPC1, SNAPC2, SNAPC3, SNAPC4 and SNAPC5. SNAPC3 interacts with SNAPC1.</text>
</comment>
<dbReference type="GO" id="GO:0042795">
    <property type="term" value="P:snRNA transcription by RNA polymerase II"/>
    <property type="evidence" value="ECO:0007669"/>
    <property type="project" value="TreeGrafter"/>
</dbReference>
<evidence type="ECO:0000256" key="7">
    <source>
        <dbReference type="ARBA" id="ARBA00023242"/>
    </source>
</evidence>
<dbReference type="Proteomes" id="UP000887569">
    <property type="component" value="Unplaced"/>
</dbReference>
<evidence type="ECO:0000256" key="5">
    <source>
        <dbReference type="ARBA" id="ARBA00023125"/>
    </source>
</evidence>
<sequence length="457" mass="53453">NMAMDKIVKPEEQEYISSLIVFNDFKERALSARDSFRNALKLSSPRNFRYPDDIPEKPPYMNGKLGAAFDKPLQRDDEKRINGIVQLGISANEAKIILSSLRKAEDLAEKSKRDVFFRRNVEAEDLPAVTCLETLKIRGKLLEKFKPLKKPFRRTNDATADEKTLQHRSKIQHLAFETTRRLKYTNFFENDMYRTRIPETVEPATINDIVVTLVICKPYNHVPQPHERRALRIRPYWRFRLRGATTLIEMHSLFKCSADFGATMDVVETIPKLTDLNKFKYPSSFMFIHDTFYVPQHFYISEHSLSQLDTSKMTPMIDISLPIRKWMEKKKDQFGPVQVKDIIGIKVDDLVCRLGYPYVYVHQGSCEHVFYFTDLRLMDAQDYPLSYPQLLSDTSFEHNCKVCRRHTAQWIVEGDEMPADPVHMCEACFTSYHFVYQHRRDLKSTAHPYVDPSCLQL</sequence>
<organism evidence="11 12">
    <name type="scientific">Parascaris univalens</name>
    <name type="common">Nematode worm</name>
    <dbReference type="NCBI Taxonomy" id="6257"/>
    <lineage>
        <taxon>Eukaryota</taxon>
        <taxon>Metazoa</taxon>
        <taxon>Ecdysozoa</taxon>
        <taxon>Nematoda</taxon>
        <taxon>Chromadorea</taxon>
        <taxon>Rhabditida</taxon>
        <taxon>Spirurina</taxon>
        <taxon>Ascaridomorpha</taxon>
        <taxon>Ascaridoidea</taxon>
        <taxon>Ascarididae</taxon>
        <taxon>Parascaris</taxon>
    </lineage>
</organism>
<accession>A0A915BJZ2</accession>
<dbReference type="GO" id="GO:0005634">
    <property type="term" value="C:nucleus"/>
    <property type="evidence" value="ECO:0007669"/>
    <property type="project" value="UniProtKB-SubCell"/>
</dbReference>
<reference evidence="12" key="1">
    <citation type="submission" date="2022-11" db="UniProtKB">
        <authorList>
            <consortium name="WormBaseParasite"/>
        </authorList>
    </citation>
    <scope>IDENTIFICATION</scope>
</reference>
<keyword evidence="4" id="KW-0805">Transcription regulation</keyword>
<dbReference type="GO" id="GO:0001006">
    <property type="term" value="F:RNA polymerase III type 3 promoter sequence-specific DNA binding"/>
    <property type="evidence" value="ECO:0007669"/>
    <property type="project" value="TreeGrafter"/>
</dbReference>
<dbReference type="InterPro" id="IPR022042">
    <property type="entry name" value="snRNA-activating_su3"/>
</dbReference>
<evidence type="ECO:0000256" key="6">
    <source>
        <dbReference type="ARBA" id="ARBA00023163"/>
    </source>
</evidence>
<evidence type="ECO:0000256" key="4">
    <source>
        <dbReference type="ARBA" id="ARBA00023015"/>
    </source>
</evidence>
<proteinExistence type="inferred from homology"/>
<comment type="similarity">
    <text evidence="2">Belongs to the SNAPC3/SRD2 family.</text>
</comment>
<dbReference type="GO" id="GO:0042796">
    <property type="term" value="P:snRNA transcription by RNA polymerase III"/>
    <property type="evidence" value="ECO:0007669"/>
    <property type="project" value="TreeGrafter"/>
</dbReference>
<comment type="subcellular location">
    <subcellularLocation>
        <location evidence="1">Nucleus</location>
    </subcellularLocation>
</comment>
<evidence type="ECO:0000313" key="12">
    <source>
        <dbReference type="WBParaSite" id="PgR043_g089_t01"/>
    </source>
</evidence>
<dbReference type="WBParaSite" id="PgR043_g089_t01">
    <property type="protein sequence ID" value="PgR043_g089_t01"/>
    <property type="gene ID" value="PgR043_g089"/>
</dbReference>
<evidence type="ECO:0000256" key="9">
    <source>
        <dbReference type="ARBA" id="ARBA00025958"/>
    </source>
</evidence>
<dbReference type="PANTHER" id="PTHR13421">
    <property type="entry name" value="SNRNA-ACTIVATING PROTEIN COMPLEX SUBUNIT 3"/>
    <property type="match status" value="1"/>
</dbReference>
<dbReference type="GO" id="GO:0003681">
    <property type="term" value="F:bent DNA binding"/>
    <property type="evidence" value="ECO:0007669"/>
    <property type="project" value="TreeGrafter"/>
</dbReference>
<evidence type="ECO:0000256" key="8">
    <source>
        <dbReference type="ARBA" id="ARBA00025193"/>
    </source>
</evidence>
<evidence type="ECO:0000256" key="1">
    <source>
        <dbReference type="ARBA" id="ARBA00004123"/>
    </source>
</evidence>
<dbReference type="GO" id="GO:0000978">
    <property type="term" value="F:RNA polymerase II cis-regulatory region sequence-specific DNA binding"/>
    <property type="evidence" value="ECO:0007669"/>
    <property type="project" value="TreeGrafter"/>
</dbReference>
<keyword evidence="5" id="KW-0238">DNA-binding</keyword>
<evidence type="ECO:0000313" key="11">
    <source>
        <dbReference type="Proteomes" id="UP000887569"/>
    </source>
</evidence>